<keyword evidence="2" id="KW-0436">Ligase</keyword>
<reference evidence="2 3" key="1">
    <citation type="submission" date="2020-08" db="EMBL/GenBank/DDBJ databases">
        <title>Genomic Encyclopedia of Type Strains, Phase IV (KMG-IV): sequencing the most valuable type-strain genomes for metagenomic binning, comparative biology and taxonomic classification.</title>
        <authorList>
            <person name="Goeker M."/>
        </authorList>
    </citation>
    <scope>NUCLEOTIDE SEQUENCE [LARGE SCALE GENOMIC DNA]</scope>
    <source>
        <strain evidence="2 3">DSM 17507</strain>
    </source>
</reference>
<sequence length="508" mass="54778">MSQRPDSLEEVWLDKSGIPCAGAPMGILLSAQAARKHDAPAFTFGGQTLTYAEMDAAANRLARAFMLRGVKQGDCVVMSMPNRPEYVQAAYAAWKLGATPCPISHRLTTNEFADVIGLAQPALIVGTSATPTGSWPLLDIDCPLDSAIDDCPLPPVVSSPGKILASGGSTGRPKLIVDPRNSGWGPDKTNTYRPPFSTILSAGPLYHSAPFAFAIVALAEGSHVVCMERFEAEEWLRLAELHRTTVAAMVPTMMSRIARLDPSITAIADLSSFKFIMHSSAPCPQDVKRWWLEKVGADVIWEVYGSTERLGSTLINGTEWLEHPGSVGRALPGDTIVIVDPEGMPLATGEIGEILFRRAVGVGTSYRYIGSETRIRGDLDGLGDMGWLDADDYLYIADRRTDMILVGGINVWPAEVEAALERVQGVLCAAVIGLPDADIGNRIHAVVELSDCVPMPAPTDALSFLAPGLELLAPFKRPRSAEFTYERVRDDAGKVRRAALRAERTDQA</sequence>
<dbReference type="RefSeq" id="WP_246415656.1">
    <property type="nucleotide sequence ID" value="NZ_JACHOA010000004.1"/>
</dbReference>
<dbReference type="PROSITE" id="PS00455">
    <property type="entry name" value="AMP_BINDING"/>
    <property type="match status" value="1"/>
</dbReference>
<dbReference type="AlphaFoldDB" id="A0A7W7AC12"/>
<dbReference type="Gene3D" id="3.30.300.30">
    <property type="match status" value="1"/>
</dbReference>
<evidence type="ECO:0000313" key="3">
    <source>
        <dbReference type="Proteomes" id="UP000538566"/>
    </source>
</evidence>
<dbReference type="InterPro" id="IPR000873">
    <property type="entry name" value="AMP-dep_synth/lig_dom"/>
</dbReference>
<organism evidence="2 3">
    <name type="scientific">Novosphingobium taihuense</name>
    <dbReference type="NCBI Taxonomy" id="260085"/>
    <lineage>
        <taxon>Bacteria</taxon>
        <taxon>Pseudomonadati</taxon>
        <taxon>Pseudomonadota</taxon>
        <taxon>Alphaproteobacteria</taxon>
        <taxon>Sphingomonadales</taxon>
        <taxon>Sphingomonadaceae</taxon>
        <taxon>Novosphingobium</taxon>
    </lineage>
</organism>
<feature type="domain" description="AMP-dependent synthetase/ligase" evidence="1">
    <location>
        <begin position="30"/>
        <end position="361"/>
    </location>
</feature>
<gene>
    <name evidence="2" type="ORF">GGR37_002531</name>
</gene>
<protein>
    <submittedName>
        <fullName evidence="2">Bile acid-coenzyme A ligase</fullName>
    </submittedName>
</protein>
<dbReference type="InterPro" id="IPR045851">
    <property type="entry name" value="AMP-bd_C_sf"/>
</dbReference>
<proteinExistence type="predicted"/>
<evidence type="ECO:0000313" key="2">
    <source>
        <dbReference type="EMBL" id="MBB4614245.1"/>
    </source>
</evidence>
<accession>A0A7W7AC12</accession>
<evidence type="ECO:0000259" key="1">
    <source>
        <dbReference type="Pfam" id="PF00501"/>
    </source>
</evidence>
<dbReference type="EMBL" id="JACHOA010000004">
    <property type="protein sequence ID" value="MBB4614245.1"/>
    <property type="molecule type" value="Genomic_DNA"/>
</dbReference>
<name>A0A7W7AC12_9SPHN</name>
<dbReference type="PANTHER" id="PTHR24096">
    <property type="entry name" value="LONG-CHAIN-FATTY-ACID--COA LIGASE"/>
    <property type="match status" value="1"/>
</dbReference>
<dbReference type="SUPFAM" id="SSF56801">
    <property type="entry name" value="Acetyl-CoA synthetase-like"/>
    <property type="match status" value="1"/>
</dbReference>
<comment type="caution">
    <text evidence="2">The sequence shown here is derived from an EMBL/GenBank/DDBJ whole genome shotgun (WGS) entry which is preliminary data.</text>
</comment>
<dbReference type="GO" id="GO:0016405">
    <property type="term" value="F:CoA-ligase activity"/>
    <property type="evidence" value="ECO:0007669"/>
    <property type="project" value="TreeGrafter"/>
</dbReference>
<dbReference type="Proteomes" id="UP000538566">
    <property type="component" value="Unassembled WGS sequence"/>
</dbReference>
<dbReference type="PANTHER" id="PTHR24096:SF323">
    <property type="entry name" value="BLR3536 PROTEIN"/>
    <property type="match status" value="1"/>
</dbReference>
<dbReference type="InterPro" id="IPR042099">
    <property type="entry name" value="ANL_N_sf"/>
</dbReference>
<keyword evidence="3" id="KW-1185">Reference proteome</keyword>
<dbReference type="Pfam" id="PF00501">
    <property type="entry name" value="AMP-binding"/>
    <property type="match status" value="1"/>
</dbReference>
<dbReference type="InterPro" id="IPR020845">
    <property type="entry name" value="AMP-binding_CS"/>
</dbReference>
<dbReference type="Gene3D" id="3.40.50.12780">
    <property type="entry name" value="N-terminal domain of ligase-like"/>
    <property type="match status" value="1"/>
</dbReference>